<proteinExistence type="predicted"/>
<keyword evidence="2" id="KW-1185">Reference proteome</keyword>
<sequence length="77" mass="8595">MKVFRVRNDVLSLLGDNGGVRMRSYRELATTLTEANLGAGPKISKFDIVPIGSKCRFRIGASQAVVQRQPRRKRPLP</sequence>
<comment type="caution">
    <text evidence="1">The sequence shown here is derived from an EMBL/GenBank/DDBJ whole genome shotgun (WGS) entry which is preliminary data.</text>
</comment>
<gene>
    <name evidence="1" type="ORF">Taro_028752</name>
</gene>
<dbReference type="Proteomes" id="UP000652761">
    <property type="component" value="Unassembled WGS sequence"/>
</dbReference>
<evidence type="ECO:0000313" key="1">
    <source>
        <dbReference type="EMBL" id="MQL96081.1"/>
    </source>
</evidence>
<accession>A0A843VH89</accession>
<protein>
    <submittedName>
        <fullName evidence="1">Uncharacterized protein</fullName>
    </submittedName>
</protein>
<reference evidence="1" key="1">
    <citation type="submission" date="2017-07" db="EMBL/GenBank/DDBJ databases">
        <title>Taro Niue Genome Assembly and Annotation.</title>
        <authorList>
            <person name="Atibalentja N."/>
            <person name="Keating K."/>
            <person name="Fields C.J."/>
        </authorList>
    </citation>
    <scope>NUCLEOTIDE SEQUENCE</scope>
    <source>
        <strain evidence="1">Niue_2</strain>
        <tissue evidence="1">Leaf</tissue>
    </source>
</reference>
<dbReference type="AlphaFoldDB" id="A0A843VH89"/>
<evidence type="ECO:0000313" key="2">
    <source>
        <dbReference type="Proteomes" id="UP000652761"/>
    </source>
</evidence>
<name>A0A843VH89_COLES</name>
<dbReference type="EMBL" id="NMUH01001873">
    <property type="protein sequence ID" value="MQL96081.1"/>
    <property type="molecule type" value="Genomic_DNA"/>
</dbReference>
<organism evidence="1 2">
    <name type="scientific">Colocasia esculenta</name>
    <name type="common">Wild taro</name>
    <name type="synonym">Arum esculentum</name>
    <dbReference type="NCBI Taxonomy" id="4460"/>
    <lineage>
        <taxon>Eukaryota</taxon>
        <taxon>Viridiplantae</taxon>
        <taxon>Streptophyta</taxon>
        <taxon>Embryophyta</taxon>
        <taxon>Tracheophyta</taxon>
        <taxon>Spermatophyta</taxon>
        <taxon>Magnoliopsida</taxon>
        <taxon>Liliopsida</taxon>
        <taxon>Araceae</taxon>
        <taxon>Aroideae</taxon>
        <taxon>Colocasieae</taxon>
        <taxon>Colocasia</taxon>
    </lineage>
</organism>